<dbReference type="GO" id="GO:0005886">
    <property type="term" value="C:plasma membrane"/>
    <property type="evidence" value="ECO:0007669"/>
    <property type="project" value="UniProtKB-SubCell"/>
</dbReference>
<dbReference type="RefSeq" id="WP_181192591.1">
    <property type="nucleotide sequence ID" value="NZ_JABFED010000006.1"/>
</dbReference>
<sequence>MITTVAAVFGGGVAGGFTRWFLMREIHHPLASTFAANVAASAIIGFSVAAPGAWRTAVGVGYAGALSTLSMLARQLGEMVKSGEYALALKYGLGTALGAVAAAAVGAQWATVGFG</sequence>
<comment type="caution">
    <text evidence="11">The sequence shown here is derived from an EMBL/GenBank/DDBJ whole genome shotgun (WGS) entry which is preliminary data.</text>
</comment>
<keyword evidence="2 10" id="KW-1003">Cell membrane</keyword>
<evidence type="ECO:0000256" key="7">
    <source>
        <dbReference type="ARBA" id="ARBA00035120"/>
    </source>
</evidence>
<keyword evidence="4 10" id="KW-1133">Transmembrane helix</keyword>
<evidence type="ECO:0000256" key="1">
    <source>
        <dbReference type="ARBA" id="ARBA00004651"/>
    </source>
</evidence>
<comment type="function">
    <text evidence="9">Fluoride-specific ion channel. Important for reducing fluoride concentration in the cell, thus reducing its toxicity.</text>
</comment>
<keyword evidence="3 10" id="KW-0812">Transmembrane</keyword>
<keyword evidence="5 10" id="KW-0472">Membrane</keyword>
<accession>A0A7H0K9S0</accession>
<evidence type="ECO:0000256" key="5">
    <source>
        <dbReference type="ARBA" id="ARBA00023136"/>
    </source>
</evidence>
<evidence type="ECO:0000313" key="11">
    <source>
        <dbReference type="EMBL" id="MBA1837889.1"/>
    </source>
</evidence>
<dbReference type="Proteomes" id="UP000577408">
    <property type="component" value="Unassembled WGS sequence"/>
</dbReference>
<keyword evidence="6" id="KW-0407">Ion channel</keyword>
<name>A0A7H0K9S0_9CORY</name>
<feature type="transmembrane region" description="Helical" evidence="10">
    <location>
        <begin position="60"/>
        <end position="77"/>
    </location>
</feature>
<dbReference type="EMBL" id="JABFED010000006">
    <property type="protein sequence ID" value="MBA1837889.1"/>
    <property type="molecule type" value="Genomic_DNA"/>
</dbReference>
<comment type="subcellular location">
    <subcellularLocation>
        <location evidence="1">Cell membrane</location>
        <topology evidence="1">Multi-pass membrane protein</topology>
    </subcellularLocation>
</comment>
<feature type="transmembrane region" description="Helical" evidence="10">
    <location>
        <begin position="6"/>
        <end position="22"/>
    </location>
</feature>
<reference evidence="11 12" key="1">
    <citation type="submission" date="2020-05" db="EMBL/GenBank/DDBJ databases">
        <title>Descriptions of Corynebacterium xxxx sp. nov., Corynebacterium yyyy sp. nov. and Corynebacterium zzzz sp. nov.</title>
        <authorList>
            <person name="Zhang G."/>
        </authorList>
    </citation>
    <scope>NUCLEOTIDE SEQUENCE [LARGE SCALE GENOMIC DNA]</scope>
    <source>
        <strain evidence="12">zg-913</strain>
    </source>
</reference>
<comment type="similarity">
    <text evidence="7 10">Belongs to the fluoride channel Fluc/FEX (TC 1.A.43) family.</text>
</comment>
<evidence type="ECO:0000256" key="6">
    <source>
        <dbReference type="ARBA" id="ARBA00023303"/>
    </source>
</evidence>
<dbReference type="Pfam" id="PF02537">
    <property type="entry name" value="CRCB"/>
    <property type="match status" value="1"/>
</dbReference>
<gene>
    <name evidence="11" type="ORF">HMA55_08280</name>
</gene>
<keyword evidence="6" id="KW-0406">Ion transport</keyword>
<evidence type="ECO:0000313" key="12">
    <source>
        <dbReference type="Proteomes" id="UP000577408"/>
    </source>
</evidence>
<organism evidence="11 12">
    <name type="scientific">Corynebacterium wankanglinii</name>
    <dbReference type="NCBI Taxonomy" id="2735136"/>
    <lineage>
        <taxon>Bacteria</taxon>
        <taxon>Bacillati</taxon>
        <taxon>Actinomycetota</taxon>
        <taxon>Actinomycetes</taxon>
        <taxon>Mycobacteriales</taxon>
        <taxon>Corynebacteriaceae</taxon>
        <taxon>Corynebacterium</taxon>
    </lineage>
</organism>
<protein>
    <recommendedName>
        <fullName evidence="10">Fluoride-specific ion channel</fullName>
    </recommendedName>
</protein>
<keyword evidence="6" id="KW-0813">Transport</keyword>
<dbReference type="InterPro" id="IPR003691">
    <property type="entry name" value="FluC"/>
</dbReference>
<evidence type="ECO:0000256" key="10">
    <source>
        <dbReference type="RuleBase" id="RU004340"/>
    </source>
</evidence>
<feature type="transmembrane region" description="Helical" evidence="10">
    <location>
        <begin position="89"/>
        <end position="110"/>
    </location>
</feature>
<evidence type="ECO:0000256" key="9">
    <source>
        <dbReference type="ARBA" id="ARBA00049940"/>
    </source>
</evidence>
<dbReference type="AlphaFoldDB" id="A0A7H0K9S0"/>
<evidence type="ECO:0000256" key="3">
    <source>
        <dbReference type="ARBA" id="ARBA00022692"/>
    </source>
</evidence>
<proteinExistence type="inferred from homology"/>
<feature type="transmembrane region" description="Helical" evidence="10">
    <location>
        <begin position="34"/>
        <end position="54"/>
    </location>
</feature>
<evidence type="ECO:0000256" key="4">
    <source>
        <dbReference type="ARBA" id="ARBA00022989"/>
    </source>
</evidence>
<evidence type="ECO:0000256" key="2">
    <source>
        <dbReference type="ARBA" id="ARBA00022475"/>
    </source>
</evidence>
<keyword evidence="12" id="KW-1185">Reference proteome</keyword>
<evidence type="ECO:0000256" key="8">
    <source>
        <dbReference type="ARBA" id="ARBA00035585"/>
    </source>
</evidence>
<dbReference type="GO" id="GO:0034220">
    <property type="term" value="P:monoatomic ion transmembrane transport"/>
    <property type="evidence" value="ECO:0007669"/>
    <property type="project" value="UniProtKB-KW"/>
</dbReference>
<comment type="catalytic activity">
    <reaction evidence="8">
        <text>fluoride(in) = fluoride(out)</text>
        <dbReference type="Rhea" id="RHEA:76159"/>
        <dbReference type="ChEBI" id="CHEBI:17051"/>
    </reaction>
    <physiologicalReaction direction="left-to-right" evidence="8">
        <dbReference type="Rhea" id="RHEA:76160"/>
    </physiologicalReaction>
</comment>